<keyword evidence="1" id="KW-0175">Coiled coil</keyword>
<feature type="coiled-coil region" evidence="1">
    <location>
        <begin position="489"/>
        <end position="526"/>
    </location>
</feature>
<dbReference type="InterPro" id="IPR036404">
    <property type="entry name" value="Jacalin-like_lectin_dom_sf"/>
</dbReference>
<sequence length="928" mass="101628">MALMTAPYNSAMRLGMGFNSYTQTLCVNDVVRKPGNIPATEADLRAALLQQTDVSSKQPNQITGGTQQIPPKGVLEGASGTISRKVVDGQKEVSQNVSWEASFIENSSDILKKLDVSGALSIKMAGLGSLSGKAAFVDSADIKKADITYLVHVKVVNQRLIADDVTEFAPIDHIEPGQFTEIYGDCFISGFIEGGEFDAIVTITTEDTIKKNSLSGSLELSANISGVDVAGSVAGAKDDNSTLKNAKTEIKVTWSGGGDIRDDAIKEWTLKNLKEVAMAFPDAVAACPQRVSAILTKYTSLRSYHEQTRKGSPLDYENAGVYTASLYDAYTDYKLLWNHIHTMITKLNANEIELFIKKASNGLLKYADITKQEQLDKETHYKELLEAQKAEQAAQALVPYTRTQAQSMPKPIEKPLPNNKVELYDPDIFGLEVAARDCRFEMIKIVREVDAVTRDPKVACDPYRISQYLSPSIFRMLLPTPDQERLPTIDEWKATKTNLEKQKSDVEARQKEIDNLKKKLEAALITPTRDEDGSLLADTNQDHANLHAKVQTSLSELSYRADDYRMQNLLEDKNSISTGATFFNDLHPLETGARPTELRLWSDDQKIKGICVVYTTGKEIAHGTREGNPPHVLQLTPDEVITEIEVYVVKSAEGKLSVTSIAVATSKCNILSTGTKANGKTHSFSMADYRQWSFRGFFGFTFDDGFEDLGIVWGKDTPVAATSTVKMPPAKNLLGMGSSLQQKVKATMSETKPNEHFYLGDCVSTGPSSSPATSFSALDTINGSSKISRIAFSTSVGRLSGLKVKYSDEKQVTYGAYTQANEAWSCDVVAPIVAAKLTVGKTLSIPTPFVDSVELVCGDANGELPIWPLDVSTIRYLGDHTPEDQLEIVSKLTEQAPKLARANWTLRGFYGEESQGLITMLGLIWGCA</sequence>
<dbReference type="InterPro" id="IPR001229">
    <property type="entry name" value="Jacalin-like_lectin_dom"/>
</dbReference>
<evidence type="ECO:0000256" key="2">
    <source>
        <dbReference type="SAM" id="MobiDB-lite"/>
    </source>
</evidence>
<dbReference type="Pfam" id="PF01419">
    <property type="entry name" value="Jacalin"/>
    <property type="match status" value="1"/>
</dbReference>
<protein>
    <recommendedName>
        <fullName evidence="3">Jacalin-type lectin domain-containing protein</fullName>
    </recommendedName>
</protein>
<name>A0AAV9V6A1_9PEZI</name>
<evidence type="ECO:0000256" key="1">
    <source>
        <dbReference type="SAM" id="Coils"/>
    </source>
</evidence>
<reference evidence="4 5" key="1">
    <citation type="submission" date="2019-10" db="EMBL/GenBank/DDBJ databases">
        <authorList>
            <person name="Palmer J.M."/>
        </authorList>
    </citation>
    <scope>NUCLEOTIDE SEQUENCE [LARGE SCALE GENOMIC DNA]</scope>
    <source>
        <strain evidence="4 5">TWF696</strain>
    </source>
</reference>
<comment type="caution">
    <text evidence="4">The sequence shown here is derived from an EMBL/GenBank/DDBJ whole genome shotgun (WGS) entry which is preliminary data.</text>
</comment>
<dbReference type="Proteomes" id="UP001375240">
    <property type="component" value="Unassembled WGS sequence"/>
</dbReference>
<feature type="compositionally biased region" description="Polar residues" evidence="2">
    <location>
        <begin position="55"/>
        <end position="69"/>
    </location>
</feature>
<dbReference type="Gene3D" id="2.100.10.30">
    <property type="entry name" value="Jacalin-like lectin domain"/>
    <property type="match status" value="1"/>
</dbReference>
<evidence type="ECO:0000313" key="4">
    <source>
        <dbReference type="EMBL" id="KAK6354949.1"/>
    </source>
</evidence>
<keyword evidence="5" id="KW-1185">Reference proteome</keyword>
<feature type="region of interest" description="Disordered" evidence="2">
    <location>
        <begin position="55"/>
        <end position="74"/>
    </location>
</feature>
<proteinExistence type="predicted"/>
<dbReference type="AlphaFoldDB" id="A0AAV9V6A1"/>
<evidence type="ECO:0000259" key="3">
    <source>
        <dbReference type="Pfam" id="PF01419"/>
    </source>
</evidence>
<dbReference type="SUPFAM" id="SSF51101">
    <property type="entry name" value="Mannose-binding lectins"/>
    <property type="match status" value="1"/>
</dbReference>
<organism evidence="4 5">
    <name type="scientific">Orbilia brochopaga</name>
    <dbReference type="NCBI Taxonomy" id="3140254"/>
    <lineage>
        <taxon>Eukaryota</taxon>
        <taxon>Fungi</taxon>
        <taxon>Dikarya</taxon>
        <taxon>Ascomycota</taxon>
        <taxon>Pezizomycotina</taxon>
        <taxon>Orbiliomycetes</taxon>
        <taxon>Orbiliales</taxon>
        <taxon>Orbiliaceae</taxon>
        <taxon>Orbilia</taxon>
    </lineage>
</organism>
<gene>
    <name evidence="4" type="ORF">TWF696_004077</name>
</gene>
<evidence type="ECO:0000313" key="5">
    <source>
        <dbReference type="Proteomes" id="UP001375240"/>
    </source>
</evidence>
<feature type="domain" description="Jacalin-type lectin" evidence="3">
    <location>
        <begin position="596"/>
        <end position="710"/>
    </location>
</feature>
<accession>A0AAV9V6A1</accession>
<dbReference type="EMBL" id="JAVHNQ010000002">
    <property type="protein sequence ID" value="KAK6354949.1"/>
    <property type="molecule type" value="Genomic_DNA"/>
</dbReference>